<organism evidence="1 2">
    <name type="scientific">Iphiclides podalirius</name>
    <name type="common">scarce swallowtail</name>
    <dbReference type="NCBI Taxonomy" id="110791"/>
    <lineage>
        <taxon>Eukaryota</taxon>
        <taxon>Metazoa</taxon>
        <taxon>Ecdysozoa</taxon>
        <taxon>Arthropoda</taxon>
        <taxon>Hexapoda</taxon>
        <taxon>Insecta</taxon>
        <taxon>Pterygota</taxon>
        <taxon>Neoptera</taxon>
        <taxon>Endopterygota</taxon>
        <taxon>Lepidoptera</taxon>
        <taxon>Glossata</taxon>
        <taxon>Ditrysia</taxon>
        <taxon>Papilionoidea</taxon>
        <taxon>Papilionidae</taxon>
        <taxon>Papilioninae</taxon>
        <taxon>Iphiclides</taxon>
    </lineage>
</organism>
<protein>
    <submittedName>
        <fullName evidence="1">Uncharacterized protein</fullName>
    </submittedName>
</protein>
<sequence>MAEPILIHDAARFRIRSCRMPAVEIDYADTSPRRSRATHLRVADAPSSGEMAHNFADSHLGMSAAINMTAGHDAVLAGDMHQEQNSVS</sequence>
<dbReference type="EMBL" id="OW152834">
    <property type="protein sequence ID" value="CAH2055768.1"/>
    <property type="molecule type" value="Genomic_DNA"/>
</dbReference>
<keyword evidence="2" id="KW-1185">Reference proteome</keyword>
<evidence type="ECO:0000313" key="2">
    <source>
        <dbReference type="Proteomes" id="UP000837857"/>
    </source>
</evidence>
<proteinExistence type="predicted"/>
<accession>A0ABN8IDY9</accession>
<reference evidence="1" key="1">
    <citation type="submission" date="2022-03" db="EMBL/GenBank/DDBJ databases">
        <authorList>
            <person name="Martin H S."/>
        </authorList>
    </citation>
    <scope>NUCLEOTIDE SEQUENCE</scope>
</reference>
<evidence type="ECO:0000313" key="1">
    <source>
        <dbReference type="EMBL" id="CAH2055768.1"/>
    </source>
</evidence>
<feature type="non-terminal residue" evidence="1">
    <location>
        <position position="88"/>
    </location>
</feature>
<gene>
    <name evidence="1" type="ORF">IPOD504_LOCUS9086</name>
</gene>
<dbReference type="Proteomes" id="UP000837857">
    <property type="component" value="Chromosome 22"/>
</dbReference>
<name>A0ABN8IDY9_9NEOP</name>